<evidence type="ECO:0000313" key="1">
    <source>
        <dbReference type="EMBL" id="OGI65206.1"/>
    </source>
</evidence>
<evidence type="ECO:0000313" key="2">
    <source>
        <dbReference type="Proteomes" id="UP000177370"/>
    </source>
</evidence>
<gene>
    <name evidence="1" type="ORF">A2647_04660</name>
</gene>
<comment type="caution">
    <text evidence="1">The sequence shown here is derived from an EMBL/GenBank/DDBJ whole genome shotgun (WGS) entry which is preliminary data.</text>
</comment>
<dbReference type="Proteomes" id="UP000177370">
    <property type="component" value="Unassembled WGS sequence"/>
</dbReference>
<evidence type="ECO:0008006" key="3">
    <source>
        <dbReference type="Google" id="ProtNLM"/>
    </source>
</evidence>
<proteinExistence type="predicted"/>
<dbReference type="EMBL" id="MFTP01000022">
    <property type="protein sequence ID" value="OGI65206.1"/>
    <property type="molecule type" value="Genomic_DNA"/>
</dbReference>
<reference evidence="1 2" key="1">
    <citation type="journal article" date="2016" name="Nat. Commun.">
        <title>Thousands of microbial genomes shed light on interconnected biogeochemical processes in an aquifer system.</title>
        <authorList>
            <person name="Anantharaman K."/>
            <person name="Brown C.T."/>
            <person name="Hug L.A."/>
            <person name="Sharon I."/>
            <person name="Castelle C.J."/>
            <person name="Probst A.J."/>
            <person name="Thomas B.C."/>
            <person name="Singh A."/>
            <person name="Wilkins M.J."/>
            <person name="Karaoz U."/>
            <person name="Brodie E.L."/>
            <person name="Williams K.H."/>
            <person name="Hubbard S.S."/>
            <person name="Banfield J.F."/>
        </authorList>
    </citation>
    <scope>NUCLEOTIDE SEQUENCE [LARGE SCALE GENOMIC DNA]</scope>
</reference>
<accession>A0A1F6V6T3</accession>
<name>A0A1F6V6T3_9BACT</name>
<sequence length="282" mass="32682">MERKSPQFGARLLKAIRHNEKLAQEGYFRSGKRITEEDWYHDTIEGFGICFYETIPTEERDTGNLKSFPKDSPLYIIQSEIFLDNILRTLEKNERRTAVELGGQGILFQAFPKGFFERTAGVCLKDTRTEGERRGEENRGHYVIEDDIMDTVNPNLLEKIKQVLGTEKVDLVVCRMKGPLNYLDRHPAILDRLVRVWYELLPENGLMFAQFVYKRDSFEDERLIKLVQEWAKLVGAKYPEIRVTVGNVRLDNAAIRIHKKPGAPEKLPPATQLFGQKTLKLR</sequence>
<protein>
    <recommendedName>
        <fullName evidence="3">Methyltransferase type 11 domain-containing protein</fullName>
    </recommendedName>
</protein>
<dbReference type="AlphaFoldDB" id="A0A1F6V6T3"/>
<organism evidence="1 2">
    <name type="scientific">Candidatus Nomurabacteria bacterium RIFCSPHIGHO2_01_FULL_40_24b</name>
    <dbReference type="NCBI Taxonomy" id="1801739"/>
    <lineage>
        <taxon>Bacteria</taxon>
        <taxon>Candidatus Nomuraibacteriota</taxon>
    </lineage>
</organism>